<sequence>MQVYPVHLLDNAQDYRKAFLAYLFVCNDVLDPQRLADSLSQLLQTGDWKKLGGRLRTTNKGALELSVPAKFTPTEPAIGFSQKKINCDAGQHPLGKTLPSLSRDGPQQRLPRDMLLLTGVPNIPRSIEEVMQQDGPQLYLHVTVFADVTVVSLAWPHYLMDATGLQALLRNWSLVVNNKAQHVVPLLGARADPLEEILDDNMGSKEELVLEKLSLGPFQMLRLAFRFLWTSIFWSKLEERLIILSPNAMDRLCQQAREGLVGDGDDTVFVSEGDILTAWATRMLAQSQPATSVTVTSIINARFRLKALSTETRGAYVNNMLLFGYSTFVPGFDAEPLGRTALSHREQLTKQCTEQQMLGYFRMQREHVVTKGKLRVLFGASGSEVLAVNNLAKIDVFRDVDFSGAVLRPGGAQSRRNPPGTIIYYHPITLSEPPSFLNFFRVIGRDHSGNLLIEGKFRPETWAHIFQDLERLQGQKQLRC</sequence>
<keyword evidence="2" id="KW-1185">Reference proteome</keyword>
<organism evidence="1 2">
    <name type="scientific">Zarea fungicola</name>
    <dbReference type="NCBI Taxonomy" id="93591"/>
    <lineage>
        <taxon>Eukaryota</taxon>
        <taxon>Fungi</taxon>
        <taxon>Dikarya</taxon>
        <taxon>Ascomycota</taxon>
        <taxon>Pezizomycotina</taxon>
        <taxon>Sordariomycetes</taxon>
        <taxon>Hypocreomycetidae</taxon>
        <taxon>Hypocreales</taxon>
        <taxon>Cordycipitaceae</taxon>
        <taxon>Zarea</taxon>
    </lineage>
</organism>
<evidence type="ECO:0000313" key="1">
    <source>
        <dbReference type="EMBL" id="KAJ2983286.1"/>
    </source>
</evidence>
<evidence type="ECO:0000313" key="2">
    <source>
        <dbReference type="Proteomes" id="UP001143910"/>
    </source>
</evidence>
<reference evidence="1" key="1">
    <citation type="submission" date="2022-08" db="EMBL/GenBank/DDBJ databases">
        <title>Genome Sequence of Lecanicillium fungicola.</title>
        <authorList>
            <person name="Buettner E."/>
        </authorList>
    </citation>
    <scope>NUCLEOTIDE SEQUENCE</scope>
    <source>
        <strain evidence="1">Babe33</strain>
    </source>
</reference>
<protein>
    <submittedName>
        <fullName evidence="1">Uncharacterized protein</fullName>
    </submittedName>
</protein>
<comment type="caution">
    <text evidence="1">The sequence shown here is derived from an EMBL/GenBank/DDBJ whole genome shotgun (WGS) entry which is preliminary data.</text>
</comment>
<gene>
    <name evidence="1" type="ORF">NQ176_g804</name>
</gene>
<proteinExistence type="predicted"/>
<dbReference type="Proteomes" id="UP001143910">
    <property type="component" value="Unassembled WGS sequence"/>
</dbReference>
<name>A0ACC1NXI6_9HYPO</name>
<accession>A0ACC1NXI6</accession>
<dbReference type="EMBL" id="JANJQO010000036">
    <property type="protein sequence ID" value="KAJ2983286.1"/>
    <property type="molecule type" value="Genomic_DNA"/>
</dbReference>